<dbReference type="InterPro" id="IPR042524">
    <property type="entry name" value="Presenilin_C"/>
</dbReference>
<proteinExistence type="predicted"/>
<protein>
    <submittedName>
        <fullName evidence="2">Uncharacterized protein</fullName>
    </submittedName>
</protein>
<dbReference type="AlphaFoldDB" id="A0A429GHN0"/>
<evidence type="ECO:0000313" key="3">
    <source>
        <dbReference type="Proteomes" id="UP000277582"/>
    </source>
</evidence>
<dbReference type="EMBL" id="RCOS01000122">
    <property type="protein sequence ID" value="RSN73328.1"/>
    <property type="molecule type" value="Genomic_DNA"/>
</dbReference>
<feature type="transmembrane region" description="Helical" evidence="1">
    <location>
        <begin position="39"/>
        <end position="56"/>
    </location>
</feature>
<reference evidence="2 3" key="1">
    <citation type="submission" date="2018-10" db="EMBL/GenBank/DDBJ databases">
        <title>Co-occurring genomic capacity for anaerobic methane metabolism and dissimilatory sulfite reduction discovered in the Korarchaeota.</title>
        <authorList>
            <person name="Mckay L.J."/>
            <person name="Dlakic M."/>
            <person name="Fields M.W."/>
            <person name="Delmont T.O."/>
            <person name="Eren A.M."/>
            <person name="Jay Z.J."/>
            <person name="Klingelsmith K.B."/>
            <person name="Rusch D.B."/>
            <person name="Inskeep W.P."/>
        </authorList>
    </citation>
    <scope>NUCLEOTIDE SEQUENCE [LARGE SCALE GENOMIC DNA]</scope>
    <source>
        <strain evidence="2 3">MDKW</strain>
    </source>
</reference>
<feature type="transmembrane region" description="Helical" evidence="1">
    <location>
        <begin position="224"/>
        <end position="244"/>
    </location>
</feature>
<evidence type="ECO:0000256" key="1">
    <source>
        <dbReference type="SAM" id="Phobius"/>
    </source>
</evidence>
<feature type="transmembrane region" description="Helical" evidence="1">
    <location>
        <begin position="63"/>
        <end position="82"/>
    </location>
</feature>
<keyword evidence="1" id="KW-0472">Membrane</keyword>
<feature type="transmembrane region" description="Helical" evidence="1">
    <location>
        <begin position="117"/>
        <end position="141"/>
    </location>
</feature>
<accession>A0A429GHN0</accession>
<sequence>MSIILWLILPQLISILLVMLTSPSPELSMTAGESIGLSSLYVVLAFVSSIFMVYLIRRKIERVLRILIALIIAYSSIFSLFYIIPSPISIPAGALLAYFSMRQGTAGKVAKCVLSSILSYLFVSFFPKIFISIFLLFLAIFDAYSVFKGPLSSIFEFHAERVLRPLFVEHGNVAVGLGDLFSYSLAASSSALSESLPLLFIPVLLLNAGIVITVLMLKRTKRPLPGLTIPIILWFMGELLIGAFR</sequence>
<feature type="transmembrane region" description="Helical" evidence="1">
    <location>
        <begin position="198"/>
        <end position="217"/>
    </location>
</feature>
<organism evidence="2 3">
    <name type="scientific">Candidatus Methanodesulfokora washburnensis</name>
    <dbReference type="NCBI Taxonomy" id="2478471"/>
    <lineage>
        <taxon>Archaea</taxon>
        <taxon>Thermoproteota</taxon>
        <taxon>Candidatus Korarchaeia</taxon>
        <taxon>Candidatus Korarchaeia incertae sedis</taxon>
        <taxon>Candidatus Methanodesulfokora</taxon>
    </lineage>
</organism>
<name>A0A429GHN0_9CREN</name>
<evidence type="ECO:0000313" key="2">
    <source>
        <dbReference type="EMBL" id="RSN73328.1"/>
    </source>
</evidence>
<keyword evidence="1" id="KW-1133">Transmembrane helix</keyword>
<dbReference type="RefSeq" id="WP_125671970.1">
    <property type="nucleotide sequence ID" value="NZ_RCOS01000122.1"/>
</dbReference>
<keyword evidence="3" id="KW-1185">Reference proteome</keyword>
<keyword evidence="1" id="KW-0812">Transmembrane</keyword>
<gene>
    <name evidence="2" type="ORF">D6D85_10765</name>
</gene>
<dbReference type="Proteomes" id="UP000277582">
    <property type="component" value="Unassembled WGS sequence"/>
</dbReference>
<comment type="caution">
    <text evidence="2">The sequence shown here is derived from an EMBL/GenBank/DDBJ whole genome shotgun (WGS) entry which is preliminary data.</text>
</comment>
<dbReference type="Gene3D" id="1.10.472.100">
    <property type="entry name" value="Presenilin"/>
    <property type="match status" value="1"/>
</dbReference>